<keyword evidence="2" id="KW-0677">Repeat</keyword>
<dbReference type="PROSITE" id="PS51450">
    <property type="entry name" value="LRR"/>
    <property type="match status" value="3"/>
</dbReference>
<evidence type="ECO:0000256" key="3">
    <source>
        <dbReference type="SAM" id="MobiDB-lite"/>
    </source>
</evidence>
<dbReference type="PANTHER" id="PTHR48051:SF1">
    <property type="entry name" value="RAS SUPPRESSOR PROTEIN 1"/>
    <property type="match status" value="1"/>
</dbReference>
<accession>A0A8H7BXR1</accession>
<dbReference type="GO" id="GO:0005737">
    <property type="term" value="C:cytoplasm"/>
    <property type="evidence" value="ECO:0007669"/>
    <property type="project" value="TreeGrafter"/>
</dbReference>
<comment type="caution">
    <text evidence="4">The sequence shown here is derived from an EMBL/GenBank/DDBJ whole genome shotgun (WGS) entry which is preliminary data.</text>
</comment>
<dbReference type="Proteomes" id="UP000605846">
    <property type="component" value="Unassembled WGS sequence"/>
</dbReference>
<evidence type="ECO:0008006" key="6">
    <source>
        <dbReference type="Google" id="ProtNLM"/>
    </source>
</evidence>
<dbReference type="InterPro" id="IPR050216">
    <property type="entry name" value="LRR_domain-containing"/>
</dbReference>
<keyword evidence="1" id="KW-0433">Leucine-rich repeat</keyword>
<reference evidence="4" key="1">
    <citation type="submission" date="2020-01" db="EMBL/GenBank/DDBJ databases">
        <title>Genome Sequencing of Three Apophysomyces-Like Fungal Strains Confirms a Novel Fungal Genus in the Mucoromycota with divergent Burkholderia-like Endosymbiotic Bacteria.</title>
        <authorList>
            <person name="Stajich J.E."/>
            <person name="Macias A.M."/>
            <person name="Carter-House D."/>
            <person name="Lovett B."/>
            <person name="Kasson L.R."/>
            <person name="Berry K."/>
            <person name="Grigoriev I."/>
            <person name="Chang Y."/>
            <person name="Spatafora J."/>
            <person name="Kasson M.T."/>
        </authorList>
    </citation>
    <scope>NUCLEOTIDE SEQUENCE</scope>
    <source>
        <strain evidence="4">NRRL A-21654</strain>
    </source>
</reference>
<feature type="compositionally biased region" description="Low complexity" evidence="3">
    <location>
        <begin position="461"/>
        <end position="490"/>
    </location>
</feature>
<dbReference type="InterPro" id="IPR003591">
    <property type="entry name" value="Leu-rich_rpt_typical-subtyp"/>
</dbReference>
<dbReference type="Pfam" id="PF13855">
    <property type="entry name" value="LRR_8"/>
    <property type="match status" value="1"/>
</dbReference>
<dbReference type="OrthoDB" id="660555at2759"/>
<dbReference type="PRINTS" id="PR00019">
    <property type="entry name" value="LEURICHRPT"/>
</dbReference>
<name>A0A8H7BXR1_9FUNG</name>
<evidence type="ECO:0000256" key="2">
    <source>
        <dbReference type="ARBA" id="ARBA00022737"/>
    </source>
</evidence>
<evidence type="ECO:0000256" key="1">
    <source>
        <dbReference type="ARBA" id="ARBA00022614"/>
    </source>
</evidence>
<gene>
    <name evidence="4" type="ORF">EC973_003997</name>
</gene>
<sequence>MGQHTSKHHAPLTFGYVNRNESEEGLAEQTLEEDKTVTDFVLANPHLYKLEITCQNNCSASRRGTDSNGNKTDALPSVSENVVAATIIDEECKHCRQLKRLSLIRRDLEKDLAYIDETYYPDIKHYISQGVCAENGMIHPSTQTERTADEDENLDKLTVGDVAPRTQRPRRLTGPSMAVDLTGKSLVKLSPSIGYLDNLTKLNLSQNQMTSLPPEVGYLKNLRALNTSHNQLETIPDTIAFLSKLKILNLSHNNITYLPPSIGLLPKLQYMILNNNKLEEIPRELAQLRDLARLTLSHNPLKAIPAEIATLKSLKLMADHCEFVNEFTYDAQHDPPSLFEICARAAVRIELPIPSDLPHHIKDYLGRSQTCSFCGGPYFDSYVTRGRFIQRTARPTIALEYRLCAAHWNDNEDRIMAMFADLPANAIMKKTSDHPVVNTDGLDQPSRTINRSRGYSDSFQSLPGSPKLSASPSSSSLLSGRSDSTSSFSPARADSFSDSPDNMSPTIPIRSLKFHPSLPGLPVLRTSSSTANTTRRSSSPLAPPRLRQRASSSASVTRRIAEFLSPPKSNLSRSQSSMALHQQLVETELETRPSGSNRVNEVRQEQLETVDGHEQDSDQQWVNGVHPTASSSIMIDEPMNSTIPRDSAIRPAKAPVGGVFRAGLAHLESRLTRDRSGTV</sequence>
<proteinExistence type="predicted"/>
<dbReference type="PANTHER" id="PTHR48051">
    <property type="match status" value="1"/>
</dbReference>
<evidence type="ECO:0000313" key="5">
    <source>
        <dbReference type="Proteomes" id="UP000605846"/>
    </source>
</evidence>
<dbReference type="InterPro" id="IPR032675">
    <property type="entry name" value="LRR_dom_sf"/>
</dbReference>
<dbReference type="SUPFAM" id="SSF52058">
    <property type="entry name" value="L domain-like"/>
    <property type="match status" value="1"/>
</dbReference>
<feature type="compositionally biased region" description="Low complexity" evidence="3">
    <location>
        <begin position="525"/>
        <end position="539"/>
    </location>
</feature>
<dbReference type="InterPro" id="IPR001611">
    <property type="entry name" value="Leu-rich_rpt"/>
</dbReference>
<dbReference type="SMART" id="SM00369">
    <property type="entry name" value="LRR_TYP"/>
    <property type="match status" value="5"/>
</dbReference>
<dbReference type="AlphaFoldDB" id="A0A8H7BXR1"/>
<evidence type="ECO:0000313" key="4">
    <source>
        <dbReference type="EMBL" id="KAF7729624.1"/>
    </source>
</evidence>
<feature type="compositionally biased region" description="Polar residues" evidence="3">
    <location>
        <begin position="496"/>
        <end position="505"/>
    </location>
</feature>
<organism evidence="4 5">
    <name type="scientific">Apophysomyces ossiformis</name>
    <dbReference type="NCBI Taxonomy" id="679940"/>
    <lineage>
        <taxon>Eukaryota</taxon>
        <taxon>Fungi</taxon>
        <taxon>Fungi incertae sedis</taxon>
        <taxon>Mucoromycota</taxon>
        <taxon>Mucoromycotina</taxon>
        <taxon>Mucoromycetes</taxon>
        <taxon>Mucorales</taxon>
        <taxon>Mucorineae</taxon>
        <taxon>Mucoraceae</taxon>
        <taxon>Apophysomyces</taxon>
    </lineage>
</organism>
<keyword evidence="5" id="KW-1185">Reference proteome</keyword>
<dbReference type="EMBL" id="JABAYA010000023">
    <property type="protein sequence ID" value="KAF7729624.1"/>
    <property type="molecule type" value="Genomic_DNA"/>
</dbReference>
<feature type="region of interest" description="Disordered" evidence="3">
    <location>
        <begin position="433"/>
        <end position="558"/>
    </location>
</feature>
<feature type="compositionally biased region" description="Polar residues" evidence="3">
    <location>
        <begin position="445"/>
        <end position="460"/>
    </location>
</feature>
<dbReference type="SMART" id="SM00364">
    <property type="entry name" value="LRR_BAC"/>
    <property type="match status" value="4"/>
</dbReference>
<dbReference type="Gene3D" id="3.80.10.10">
    <property type="entry name" value="Ribonuclease Inhibitor"/>
    <property type="match status" value="1"/>
</dbReference>
<protein>
    <recommendedName>
        <fullName evidence="6">L domain-like protein</fullName>
    </recommendedName>
</protein>